<dbReference type="GO" id="GO:0016213">
    <property type="term" value="F:acyl-CoA 6-desaturase activity"/>
    <property type="evidence" value="ECO:0007669"/>
    <property type="project" value="UniProtKB-EC"/>
</dbReference>
<proteinExistence type="predicted"/>
<name>A0A6J4NPI4_9ACTN</name>
<dbReference type="EMBL" id="CADCUO010000092">
    <property type="protein sequence ID" value="CAA9391153.1"/>
    <property type="molecule type" value="Genomic_DNA"/>
</dbReference>
<dbReference type="EC" id="1.14.19.3" evidence="2"/>
<evidence type="ECO:0000256" key="1">
    <source>
        <dbReference type="SAM" id="MobiDB-lite"/>
    </source>
</evidence>
<keyword evidence="2" id="KW-0560">Oxidoreductase</keyword>
<protein>
    <submittedName>
        <fullName evidence="2">Linoleoyl-CoA desaturase</fullName>
        <ecNumber evidence="2">1.14.19.3</ecNumber>
    </submittedName>
</protein>
<feature type="non-terminal residue" evidence="2">
    <location>
        <position position="36"/>
    </location>
</feature>
<gene>
    <name evidence="2" type="ORF">AVDCRST_MAG75-1569</name>
</gene>
<organism evidence="2">
    <name type="scientific">uncultured Propionibacteriaceae bacterium</name>
    <dbReference type="NCBI Taxonomy" id="257457"/>
    <lineage>
        <taxon>Bacteria</taxon>
        <taxon>Bacillati</taxon>
        <taxon>Actinomycetota</taxon>
        <taxon>Actinomycetes</taxon>
        <taxon>Propionibacteriales</taxon>
        <taxon>Propionibacteriaceae</taxon>
        <taxon>environmental samples</taxon>
    </lineage>
</organism>
<evidence type="ECO:0000313" key="2">
    <source>
        <dbReference type="EMBL" id="CAA9391153.1"/>
    </source>
</evidence>
<sequence length="36" mass="3958">GAAPVVRDRDAVPQPRRPRSAGPVRLPARCQHPYPL</sequence>
<feature type="compositionally biased region" description="Basic and acidic residues" evidence="1">
    <location>
        <begin position="1"/>
        <end position="11"/>
    </location>
</feature>
<accession>A0A6J4NPI4</accession>
<reference evidence="2" key="1">
    <citation type="submission" date="2020-02" db="EMBL/GenBank/DDBJ databases">
        <authorList>
            <person name="Meier V. D."/>
        </authorList>
    </citation>
    <scope>NUCLEOTIDE SEQUENCE</scope>
    <source>
        <strain evidence="2">AVDCRST_MAG75</strain>
    </source>
</reference>
<dbReference type="AlphaFoldDB" id="A0A6J4NPI4"/>
<feature type="non-terminal residue" evidence="2">
    <location>
        <position position="1"/>
    </location>
</feature>
<feature type="region of interest" description="Disordered" evidence="1">
    <location>
        <begin position="1"/>
        <end position="36"/>
    </location>
</feature>